<dbReference type="InterPro" id="IPR051693">
    <property type="entry name" value="UPF0046_metallophosphoest"/>
</dbReference>
<name>A0A1H5WZW9_9CLOT</name>
<dbReference type="Pfam" id="PF00149">
    <property type="entry name" value="Metallophos"/>
    <property type="match status" value="1"/>
</dbReference>
<proteinExistence type="predicted"/>
<dbReference type="InterPro" id="IPR029052">
    <property type="entry name" value="Metallo-depent_PP-like"/>
</dbReference>
<dbReference type="GO" id="GO:0016787">
    <property type="term" value="F:hydrolase activity"/>
    <property type="evidence" value="ECO:0007669"/>
    <property type="project" value="InterPro"/>
</dbReference>
<feature type="domain" description="Calcineurin-like phosphoesterase" evidence="1">
    <location>
        <begin position="1"/>
        <end position="167"/>
    </location>
</feature>
<keyword evidence="3" id="KW-1185">Reference proteome</keyword>
<dbReference type="Proteomes" id="UP000242850">
    <property type="component" value="Unassembled WGS sequence"/>
</dbReference>
<dbReference type="Gene3D" id="3.60.21.10">
    <property type="match status" value="1"/>
</dbReference>
<evidence type="ECO:0000259" key="1">
    <source>
        <dbReference type="Pfam" id="PF00149"/>
    </source>
</evidence>
<evidence type="ECO:0000313" key="2">
    <source>
        <dbReference type="EMBL" id="SEG04843.1"/>
    </source>
</evidence>
<gene>
    <name evidence="2" type="ORF">SAMN05660865_01619</name>
</gene>
<dbReference type="PANTHER" id="PTHR12905">
    <property type="entry name" value="METALLOPHOSPHOESTERASE"/>
    <property type="match status" value="1"/>
</dbReference>
<dbReference type="RefSeq" id="WP_103896540.1">
    <property type="nucleotide sequence ID" value="NZ_FNUK01000024.1"/>
</dbReference>
<dbReference type="OrthoDB" id="9783591at2"/>
<reference evidence="3" key="1">
    <citation type="submission" date="2016-10" db="EMBL/GenBank/DDBJ databases">
        <authorList>
            <person name="Varghese N."/>
            <person name="Submissions S."/>
        </authorList>
    </citation>
    <scope>NUCLEOTIDE SEQUENCE [LARGE SCALE GENOMIC DNA]</scope>
    <source>
        <strain evidence="3">DSM 5463</strain>
    </source>
</reference>
<dbReference type="InterPro" id="IPR004843">
    <property type="entry name" value="Calcineurin-like_PHP"/>
</dbReference>
<accession>A0A1H5WZW9</accession>
<organism evidence="2 3">
    <name type="scientific">Caloramator fervidus</name>
    <dbReference type="NCBI Taxonomy" id="29344"/>
    <lineage>
        <taxon>Bacteria</taxon>
        <taxon>Bacillati</taxon>
        <taxon>Bacillota</taxon>
        <taxon>Clostridia</taxon>
        <taxon>Eubacteriales</taxon>
        <taxon>Clostridiaceae</taxon>
        <taxon>Caloramator</taxon>
    </lineage>
</organism>
<sequence>MKILLLSDVESKYIWDHFDGEKFKDIDLVISCGDLKAQYLSFVVTMIKAPLFYVHGNHDVEYITNPPEGCECIDDKLVIYKGIRIVGLGGSKYYNSDIFQYTELQMEMRIAKLKPRIWWNKGFDILVTHAPAYSLGDGQDLCHKGFKAFNRLLDKYQPKYFFHGHVHLNYSNMQRIIKYKNTTIINAYNYYIVEY</sequence>
<dbReference type="AlphaFoldDB" id="A0A1H5WZW9"/>
<protein>
    <submittedName>
        <fullName evidence="2">Predicted phosphoesterase</fullName>
    </submittedName>
</protein>
<dbReference type="PANTHER" id="PTHR12905:SF0">
    <property type="entry name" value="CALCINEURIN-LIKE PHOSPHOESTERASE DOMAIN-CONTAINING PROTEIN"/>
    <property type="match status" value="1"/>
</dbReference>
<dbReference type="SUPFAM" id="SSF56300">
    <property type="entry name" value="Metallo-dependent phosphatases"/>
    <property type="match status" value="1"/>
</dbReference>
<evidence type="ECO:0000313" key="3">
    <source>
        <dbReference type="Proteomes" id="UP000242850"/>
    </source>
</evidence>
<dbReference type="EMBL" id="FNUK01000024">
    <property type="protein sequence ID" value="SEG04843.1"/>
    <property type="molecule type" value="Genomic_DNA"/>
</dbReference>